<dbReference type="InterPro" id="IPR002397">
    <property type="entry name" value="Cyt_P450_B"/>
</dbReference>
<evidence type="ECO:0000256" key="2">
    <source>
        <dbReference type="ARBA" id="ARBA00022617"/>
    </source>
</evidence>
<proteinExistence type="inferred from homology"/>
<dbReference type="GO" id="GO:0016705">
    <property type="term" value="F:oxidoreductase activity, acting on paired donors, with incorporation or reduction of molecular oxygen"/>
    <property type="evidence" value="ECO:0007669"/>
    <property type="project" value="InterPro"/>
</dbReference>
<dbReference type="GO" id="GO:0005506">
    <property type="term" value="F:iron ion binding"/>
    <property type="evidence" value="ECO:0007669"/>
    <property type="project" value="InterPro"/>
</dbReference>
<keyword evidence="3 7" id="KW-0479">Metal-binding</keyword>
<dbReference type="PRINTS" id="PR00359">
    <property type="entry name" value="BP450"/>
</dbReference>
<organism evidence="8 9">
    <name type="scientific">Nocardia nova SH22a</name>
    <dbReference type="NCBI Taxonomy" id="1415166"/>
    <lineage>
        <taxon>Bacteria</taxon>
        <taxon>Bacillati</taxon>
        <taxon>Actinomycetota</taxon>
        <taxon>Actinomycetes</taxon>
        <taxon>Mycobacteriales</taxon>
        <taxon>Nocardiaceae</taxon>
        <taxon>Nocardia</taxon>
    </lineage>
</organism>
<dbReference type="Pfam" id="PF00067">
    <property type="entry name" value="p450"/>
    <property type="match status" value="1"/>
</dbReference>
<accession>W5TKU3</accession>
<evidence type="ECO:0000313" key="8">
    <source>
        <dbReference type="EMBL" id="AHH19789.1"/>
    </source>
</evidence>
<dbReference type="EMBL" id="CP006850">
    <property type="protein sequence ID" value="AHH19789.1"/>
    <property type="molecule type" value="Genomic_DNA"/>
</dbReference>
<dbReference type="PANTHER" id="PTHR46696">
    <property type="entry name" value="P450, PUTATIVE (EUROFUNG)-RELATED"/>
    <property type="match status" value="1"/>
</dbReference>
<keyword evidence="9" id="KW-1185">Reference proteome</keyword>
<gene>
    <name evidence="8" type="ORF">NONO_c50050</name>
</gene>
<dbReference type="Gene3D" id="1.10.630.10">
    <property type="entry name" value="Cytochrome P450"/>
    <property type="match status" value="1"/>
</dbReference>
<reference evidence="8 9" key="1">
    <citation type="journal article" date="2014" name="Appl. Environ. Microbiol.">
        <title>Insights into the Microbial Degradation of Rubber and Gutta-Percha by Analysis of the Complete Genome of Nocardia nova SH22a.</title>
        <authorList>
            <person name="Luo Q."/>
            <person name="Hiessl S."/>
            <person name="Poehlein A."/>
            <person name="Daniel R."/>
            <person name="Steinbuchel A."/>
        </authorList>
    </citation>
    <scope>NUCLEOTIDE SEQUENCE [LARGE SCALE GENOMIC DNA]</scope>
    <source>
        <strain evidence="8">SH22a</strain>
    </source>
</reference>
<evidence type="ECO:0000256" key="7">
    <source>
        <dbReference type="RuleBase" id="RU000461"/>
    </source>
</evidence>
<dbReference type="InterPro" id="IPR036396">
    <property type="entry name" value="Cyt_P450_sf"/>
</dbReference>
<dbReference type="Proteomes" id="UP000019150">
    <property type="component" value="Chromosome"/>
</dbReference>
<dbReference type="SUPFAM" id="SSF48264">
    <property type="entry name" value="Cytochrome P450"/>
    <property type="match status" value="1"/>
</dbReference>
<dbReference type="RefSeq" id="WP_025351178.1">
    <property type="nucleotide sequence ID" value="NZ_CP006850.1"/>
</dbReference>
<evidence type="ECO:0000256" key="1">
    <source>
        <dbReference type="ARBA" id="ARBA00010617"/>
    </source>
</evidence>
<dbReference type="PROSITE" id="PS00086">
    <property type="entry name" value="CYTOCHROME_P450"/>
    <property type="match status" value="1"/>
</dbReference>
<evidence type="ECO:0000256" key="5">
    <source>
        <dbReference type="ARBA" id="ARBA00023004"/>
    </source>
</evidence>
<dbReference type="PANTHER" id="PTHR46696:SF1">
    <property type="entry name" value="CYTOCHROME P450 YJIB-RELATED"/>
    <property type="match status" value="1"/>
</dbReference>
<dbReference type="GO" id="GO:0020037">
    <property type="term" value="F:heme binding"/>
    <property type="evidence" value="ECO:0007669"/>
    <property type="project" value="InterPro"/>
</dbReference>
<dbReference type="PATRIC" id="fig|1415166.3.peg.5163"/>
<dbReference type="PRINTS" id="PR00385">
    <property type="entry name" value="P450"/>
</dbReference>
<keyword evidence="6 7" id="KW-0503">Monooxygenase</keyword>
<keyword evidence="4 7" id="KW-0560">Oxidoreductase</keyword>
<dbReference type="OrthoDB" id="9801155at2"/>
<name>W5TKU3_9NOCA</name>
<dbReference type="InterPro" id="IPR001128">
    <property type="entry name" value="Cyt_P450"/>
</dbReference>
<dbReference type="GO" id="GO:0004497">
    <property type="term" value="F:monooxygenase activity"/>
    <property type="evidence" value="ECO:0007669"/>
    <property type="project" value="UniProtKB-KW"/>
</dbReference>
<evidence type="ECO:0000256" key="3">
    <source>
        <dbReference type="ARBA" id="ARBA00022723"/>
    </source>
</evidence>
<dbReference type="KEGG" id="nno:NONO_c50050"/>
<comment type="similarity">
    <text evidence="1 7">Belongs to the cytochrome P450 family.</text>
</comment>
<dbReference type="AlphaFoldDB" id="W5TKU3"/>
<evidence type="ECO:0000256" key="6">
    <source>
        <dbReference type="ARBA" id="ARBA00023033"/>
    </source>
</evidence>
<sequence>MPRSAARAETDIDLFAADFVADPFPALARLRARSAAVYSTKWDFYVLTRYEDVRAAAADWETFTSAEGVALTPEINYAIAGSILSVDPPDHTVLRSVLADQLAPRGLGKIRAQIADYASRIVAEHVARREFDAVVDISRVFPINVVGDLVGLPIEGREKLQPGADATFAGFGPFGDYLIAHMEQMAAYHEWLNTMGDRSKLEPGGWGEAIMDAVDAGKISQLAATRLINGYLTAGMDTTVNAISALLRLFAERPEIWSALKQDRKLAAPIFEEILRFHSPVVGFWRVAKHDATVGDVTIPQGSKVMLHWAAANHDPAKYPNPEVFRTDRNPLDHVAFGYGPHACAGQGLARMEAVTLLEALAEQIDTIELAGDPVPSMNPIVRGLESVPVRVTAA</sequence>
<dbReference type="InterPro" id="IPR017972">
    <property type="entry name" value="Cyt_P450_CS"/>
</dbReference>
<evidence type="ECO:0000313" key="9">
    <source>
        <dbReference type="Proteomes" id="UP000019150"/>
    </source>
</evidence>
<dbReference type="STRING" id="1415166.NONO_c50050"/>
<protein>
    <submittedName>
        <fullName evidence="8">Cytochrome P450 monooxygenase</fullName>
    </submittedName>
</protein>
<dbReference type="eggNOG" id="COG2124">
    <property type="taxonomic scope" value="Bacteria"/>
</dbReference>
<keyword evidence="2 7" id="KW-0349">Heme</keyword>
<evidence type="ECO:0000256" key="4">
    <source>
        <dbReference type="ARBA" id="ARBA00023002"/>
    </source>
</evidence>
<keyword evidence="5 7" id="KW-0408">Iron</keyword>
<dbReference type="HOGENOM" id="CLU_033716_0_2_11"/>